<dbReference type="OrthoDB" id="9775759at2"/>
<comment type="subunit">
    <text evidence="3">Homotetramer.</text>
</comment>
<dbReference type="PANTHER" id="PTHR43668">
    <property type="entry name" value="ALLANTOINASE"/>
    <property type="match status" value="1"/>
</dbReference>
<proteinExistence type="inferred from homology"/>
<dbReference type="NCBIfam" id="TIGR03178">
    <property type="entry name" value="allantoinase"/>
    <property type="match status" value="1"/>
</dbReference>
<dbReference type="Pfam" id="PF01979">
    <property type="entry name" value="Amidohydro_1"/>
    <property type="match status" value="1"/>
</dbReference>
<dbReference type="GO" id="GO:0000256">
    <property type="term" value="P:allantoin catabolic process"/>
    <property type="evidence" value="ECO:0007669"/>
    <property type="project" value="InterPro"/>
</dbReference>
<dbReference type="InterPro" id="IPR017593">
    <property type="entry name" value="Allantoinase"/>
</dbReference>
<dbReference type="GO" id="GO:0050897">
    <property type="term" value="F:cobalt ion binding"/>
    <property type="evidence" value="ECO:0007669"/>
    <property type="project" value="InterPro"/>
</dbReference>
<gene>
    <name evidence="8" type="primary">allB</name>
    <name evidence="8" type="ORF">FHY64_02525</name>
</gene>
<dbReference type="Gene3D" id="3.20.20.140">
    <property type="entry name" value="Metal-dependent hydrolases"/>
    <property type="match status" value="1"/>
</dbReference>
<dbReference type="InterPro" id="IPR032466">
    <property type="entry name" value="Metal_Hydrolase"/>
</dbReference>
<feature type="domain" description="Amidohydrolase-related" evidence="7">
    <location>
        <begin position="51"/>
        <end position="428"/>
    </location>
</feature>
<keyword evidence="9" id="KW-1185">Reference proteome</keyword>
<dbReference type="GO" id="GO:0006145">
    <property type="term" value="P:purine nucleobase catabolic process"/>
    <property type="evidence" value="ECO:0007669"/>
    <property type="project" value="TreeGrafter"/>
</dbReference>
<evidence type="ECO:0000313" key="9">
    <source>
        <dbReference type="Proteomes" id="UP000314011"/>
    </source>
</evidence>
<dbReference type="EC" id="3.5.2.5" evidence="8"/>
<evidence type="ECO:0000256" key="1">
    <source>
        <dbReference type="ARBA" id="ARBA00001947"/>
    </source>
</evidence>
<dbReference type="InterPro" id="IPR006680">
    <property type="entry name" value="Amidohydro-rel"/>
</dbReference>
<evidence type="ECO:0000313" key="8">
    <source>
        <dbReference type="EMBL" id="TNY32192.1"/>
    </source>
</evidence>
<dbReference type="EMBL" id="VFFF01000001">
    <property type="protein sequence ID" value="TNY32192.1"/>
    <property type="molecule type" value="Genomic_DNA"/>
</dbReference>
<dbReference type="InterPro" id="IPR050138">
    <property type="entry name" value="DHOase/Allantoinase_Hydrolase"/>
</dbReference>
<dbReference type="SUPFAM" id="SSF51338">
    <property type="entry name" value="Composite domain of metallo-dependent hydrolases"/>
    <property type="match status" value="1"/>
</dbReference>
<comment type="cofactor">
    <cofactor evidence="1">
        <name>Zn(2+)</name>
        <dbReference type="ChEBI" id="CHEBI:29105"/>
    </cofactor>
</comment>
<reference evidence="8 9" key="1">
    <citation type="submission" date="2019-06" db="EMBL/GenBank/DDBJ databases">
        <title>Genome of new Rhodobacteraceae sp. SM1903.</title>
        <authorList>
            <person name="Ren X."/>
        </authorList>
    </citation>
    <scope>NUCLEOTIDE SEQUENCE [LARGE SCALE GENOMIC DNA]</scope>
    <source>
        <strain evidence="8 9">SM1903</strain>
    </source>
</reference>
<dbReference type="GO" id="GO:0004038">
    <property type="term" value="F:allantoinase activity"/>
    <property type="evidence" value="ECO:0007669"/>
    <property type="project" value="UniProtKB-EC"/>
</dbReference>
<evidence type="ECO:0000259" key="7">
    <source>
        <dbReference type="Pfam" id="PF01979"/>
    </source>
</evidence>
<keyword evidence="6" id="KW-0862">Zinc</keyword>
<dbReference type="InterPro" id="IPR011059">
    <property type="entry name" value="Metal-dep_hydrolase_composite"/>
</dbReference>
<evidence type="ECO:0000256" key="3">
    <source>
        <dbReference type="ARBA" id="ARBA00011881"/>
    </source>
</evidence>
<sequence>MSATYFRNARVVTEDADFLGGVVVAGGVVTEVVEGTPDRPGDVVEVGGRVLLSGLVDPHVHFSEPGRDWEGWLTGSRSAAAGGITSVAEMPLNAIPPTTDVSALRLKLESARTSVVDYTLWGGVVPGNEHEIGPLAREGVTGFKAFMCRGSDEFPHVSIDDLHIGARRIRQAGSFLAVHAEDEALTSRLTRTLIADGRRDPKAWGEARPVEAEVRAIASAIALAAGVGCRLHIVHVSTAEGIDLVTAAREARQDVTNETCPHYLFFTEDDLHTVGPFAKCAPPLRSAEIREELWARVLSGDVDIIASDHSPCPLADKEAGTDDIFKAWGGISGIQSGLNAILTEGVHRRGLPLSAVARMMSANPARLLGQYPRKGTIAPGSDADLVIVDLDKAFTLKASDLAYRHPHSAYAGQTFRGTVDATFLRGKMIHGEGLGAAPVGGGRFLNAVADVPATALTD</sequence>
<dbReference type="PANTHER" id="PTHR43668:SF4">
    <property type="entry name" value="ALLANTOINASE"/>
    <property type="match status" value="1"/>
</dbReference>
<dbReference type="RefSeq" id="WP_140192871.1">
    <property type="nucleotide sequence ID" value="NZ_CP065915.1"/>
</dbReference>
<evidence type="ECO:0000256" key="6">
    <source>
        <dbReference type="ARBA" id="ARBA00022833"/>
    </source>
</evidence>
<protein>
    <submittedName>
        <fullName evidence="8">Allantoinase AllB</fullName>
        <ecNumber evidence="8">3.5.2.5</ecNumber>
    </submittedName>
</protein>
<comment type="similarity">
    <text evidence="2">Belongs to the metallo-dependent hydrolases superfamily. Hydantoinase/dihydropyrimidinase family.</text>
</comment>
<accession>A0A5C5GBM5</accession>
<name>A0A5C5GBM5_9RHOB</name>
<dbReference type="GO" id="GO:0005737">
    <property type="term" value="C:cytoplasm"/>
    <property type="evidence" value="ECO:0007669"/>
    <property type="project" value="TreeGrafter"/>
</dbReference>
<keyword evidence="5 8" id="KW-0378">Hydrolase</keyword>
<evidence type="ECO:0000256" key="4">
    <source>
        <dbReference type="ARBA" id="ARBA00022723"/>
    </source>
</evidence>
<organism evidence="8 9">
    <name type="scientific">Pelagovum pacificum</name>
    <dbReference type="NCBI Taxonomy" id="2588711"/>
    <lineage>
        <taxon>Bacteria</taxon>
        <taxon>Pseudomonadati</taxon>
        <taxon>Pseudomonadota</taxon>
        <taxon>Alphaproteobacteria</taxon>
        <taxon>Rhodobacterales</taxon>
        <taxon>Paracoccaceae</taxon>
        <taxon>Pelagovum</taxon>
    </lineage>
</organism>
<keyword evidence="4" id="KW-0479">Metal-binding</keyword>
<evidence type="ECO:0000256" key="5">
    <source>
        <dbReference type="ARBA" id="ARBA00022801"/>
    </source>
</evidence>
<evidence type="ECO:0000256" key="2">
    <source>
        <dbReference type="ARBA" id="ARBA00008829"/>
    </source>
</evidence>
<dbReference type="FunFam" id="3.20.20.140:FF:000174">
    <property type="entry name" value="Dihydropyrimidinase-related protein 2"/>
    <property type="match status" value="1"/>
</dbReference>
<comment type="caution">
    <text evidence="8">The sequence shown here is derived from an EMBL/GenBank/DDBJ whole genome shotgun (WGS) entry which is preliminary data.</text>
</comment>
<dbReference type="SUPFAM" id="SSF51556">
    <property type="entry name" value="Metallo-dependent hydrolases"/>
    <property type="match status" value="1"/>
</dbReference>
<dbReference type="AlphaFoldDB" id="A0A5C5GBM5"/>
<dbReference type="Gene3D" id="2.30.40.10">
    <property type="entry name" value="Urease, subunit C, domain 1"/>
    <property type="match status" value="1"/>
</dbReference>
<dbReference type="Proteomes" id="UP000314011">
    <property type="component" value="Unassembled WGS sequence"/>
</dbReference>
<dbReference type="GO" id="GO:0008270">
    <property type="term" value="F:zinc ion binding"/>
    <property type="evidence" value="ECO:0007669"/>
    <property type="project" value="InterPro"/>
</dbReference>